<keyword evidence="2" id="KW-1185">Reference proteome</keyword>
<dbReference type="SUPFAM" id="SSF52540">
    <property type="entry name" value="P-loop containing nucleoside triphosphate hydrolases"/>
    <property type="match status" value="1"/>
</dbReference>
<dbReference type="EC" id="2.8.2.-" evidence="1"/>
<reference evidence="2" key="1">
    <citation type="journal article" date="2019" name="Int. J. Syst. Evol. Microbiol.">
        <title>The Global Catalogue of Microorganisms (GCM) 10K type strain sequencing project: providing services to taxonomists for standard genome sequencing and annotation.</title>
        <authorList>
            <consortium name="The Broad Institute Genomics Platform"/>
            <consortium name="The Broad Institute Genome Sequencing Center for Infectious Disease"/>
            <person name="Wu L."/>
            <person name="Ma J."/>
        </authorList>
    </citation>
    <scope>NUCLEOTIDE SEQUENCE [LARGE SCALE GENOMIC DNA]</scope>
    <source>
        <strain evidence="2">KCTC 12848</strain>
    </source>
</reference>
<dbReference type="GO" id="GO:0016740">
    <property type="term" value="F:transferase activity"/>
    <property type="evidence" value="ECO:0007669"/>
    <property type="project" value="UniProtKB-KW"/>
</dbReference>
<dbReference type="InterPro" id="IPR052736">
    <property type="entry name" value="Stf3_sulfotransferase"/>
</dbReference>
<gene>
    <name evidence="1" type="ORF">ACFSKX_11075</name>
</gene>
<evidence type="ECO:0000313" key="1">
    <source>
        <dbReference type="EMBL" id="MFD2310957.1"/>
    </source>
</evidence>
<protein>
    <submittedName>
        <fullName evidence="1">Sulfotransferase family protein</fullName>
        <ecNumber evidence="1">2.8.2.-</ecNumber>
    </submittedName>
</protein>
<dbReference type="InterPro" id="IPR027417">
    <property type="entry name" value="P-loop_NTPase"/>
</dbReference>
<dbReference type="EMBL" id="JBHUJD010000012">
    <property type="protein sequence ID" value="MFD2310957.1"/>
    <property type="molecule type" value="Genomic_DNA"/>
</dbReference>
<dbReference type="PANTHER" id="PTHR36451:SF1">
    <property type="entry name" value="OMEGA-HYDROXY-BETA-DIHYDROMENAQUINONE-9 SULFOTRANSFERASE STF3"/>
    <property type="match status" value="1"/>
</dbReference>
<dbReference type="Gene3D" id="3.40.50.300">
    <property type="entry name" value="P-loop containing nucleotide triphosphate hydrolases"/>
    <property type="match status" value="1"/>
</dbReference>
<dbReference type="RefSeq" id="WP_265721007.1">
    <property type="nucleotide sequence ID" value="NZ_JAPIVK010000007.1"/>
</dbReference>
<dbReference type="Proteomes" id="UP001597425">
    <property type="component" value="Unassembled WGS sequence"/>
</dbReference>
<dbReference type="PANTHER" id="PTHR36451">
    <property type="entry name" value="PAPS-DEPENDENT SULFOTRANSFERASE STF3"/>
    <property type="match status" value="1"/>
</dbReference>
<name>A0ABW5ECJ8_9GAMM</name>
<evidence type="ECO:0000313" key="2">
    <source>
        <dbReference type="Proteomes" id="UP001597425"/>
    </source>
</evidence>
<proteinExistence type="predicted"/>
<sequence>MPLYSGPGFPGINEDSELLEGLGEIPVRPIFIMGLHRSGTTFLYDCIARSFPLAQLSLYHLFYYHRLLVSHRDGSARRDRERLDKCFRARGIANRKIDRVAVNADEVEEYGFLLRRHSGSFRLGPGNAALFGELCRKLLAVQPGSRAVLLKNPWDTGNAAWILERFPEARFVYIHRDPIAVLNSMLNALQSYLDGPQPYLEMLLSTDGSRRGYRAGYALWWLLRGLRALVGRRGMALLFRGRVARALARQVAAYRADLQKLPPGRAIELDYDELVANPEATMLRLQVFFNFPLTGATATPAVRRRNYLNPVLKNYRDRLDGLLAEIAG</sequence>
<dbReference type="Pfam" id="PF13469">
    <property type="entry name" value="Sulfotransfer_3"/>
    <property type="match status" value="2"/>
</dbReference>
<accession>A0ABW5ECJ8</accession>
<organism evidence="1 2">
    <name type="scientific">Microbulbifer halophilus</name>
    <dbReference type="NCBI Taxonomy" id="453963"/>
    <lineage>
        <taxon>Bacteria</taxon>
        <taxon>Pseudomonadati</taxon>
        <taxon>Pseudomonadota</taxon>
        <taxon>Gammaproteobacteria</taxon>
        <taxon>Cellvibrionales</taxon>
        <taxon>Microbulbiferaceae</taxon>
        <taxon>Microbulbifer</taxon>
    </lineage>
</organism>
<keyword evidence="1" id="KW-0808">Transferase</keyword>
<comment type="caution">
    <text evidence="1">The sequence shown here is derived from an EMBL/GenBank/DDBJ whole genome shotgun (WGS) entry which is preliminary data.</text>
</comment>